<dbReference type="OrthoDB" id="3360976at2759"/>
<proteinExistence type="predicted"/>
<name>A0A4S4N2Q9_9APHY</name>
<organism evidence="2 3">
    <name type="scientific">Antrodiella citrinella</name>
    <dbReference type="NCBI Taxonomy" id="2447956"/>
    <lineage>
        <taxon>Eukaryota</taxon>
        <taxon>Fungi</taxon>
        <taxon>Dikarya</taxon>
        <taxon>Basidiomycota</taxon>
        <taxon>Agaricomycotina</taxon>
        <taxon>Agaricomycetes</taxon>
        <taxon>Polyporales</taxon>
        <taxon>Steccherinaceae</taxon>
        <taxon>Antrodiella</taxon>
    </lineage>
</organism>
<comment type="caution">
    <text evidence="2">The sequence shown here is derived from an EMBL/GenBank/DDBJ whole genome shotgun (WGS) entry which is preliminary data.</text>
</comment>
<dbReference type="InterPro" id="IPR046528">
    <property type="entry name" value="DUF6593"/>
</dbReference>
<dbReference type="Pfam" id="PF20236">
    <property type="entry name" value="DUF6593"/>
    <property type="match status" value="1"/>
</dbReference>
<dbReference type="AlphaFoldDB" id="A0A4S4N2Q9"/>
<dbReference type="EMBL" id="SGPM01000024">
    <property type="protein sequence ID" value="THH32337.1"/>
    <property type="molecule type" value="Genomic_DNA"/>
</dbReference>
<keyword evidence="3" id="KW-1185">Reference proteome</keyword>
<evidence type="ECO:0000313" key="2">
    <source>
        <dbReference type="EMBL" id="THH32337.1"/>
    </source>
</evidence>
<feature type="domain" description="DUF6593" evidence="1">
    <location>
        <begin position="23"/>
        <end position="181"/>
    </location>
</feature>
<sequence length="208" mass="23183">MELYLSRSDIAHTILSRAADAGDDLDPLYHIDTVTSLSKKTTTVSRILPSVASRPEFNGGKHSDIKKIAKSGQGLVEVAKIEWRQWKSSSIWFEEREWKANEFMPNTGFMSGKRVFTGPDGHSYTWHSDTYLTVSTPDNPKLEIARFHEPALFNWKKRYLNIVLEGLHMVDLIIATWVYVAILEQESNSSSTPMAGAACAGSMGGSVC</sequence>
<reference evidence="2 3" key="1">
    <citation type="submission" date="2019-02" db="EMBL/GenBank/DDBJ databases">
        <title>Genome sequencing of the rare red list fungi Antrodiella citrinella (Flaviporus citrinellus).</title>
        <authorList>
            <person name="Buettner E."/>
            <person name="Kellner H."/>
        </authorList>
    </citation>
    <scope>NUCLEOTIDE SEQUENCE [LARGE SCALE GENOMIC DNA]</scope>
    <source>
        <strain evidence="2 3">DSM 108506</strain>
    </source>
</reference>
<evidence type="ECO:0000313" key="3">
    <source>
        <dbReference type="Proteomes" id="UP000308730"/>
    </source>
</evidence>
<accession>A0A4S4N2Q9</accession>
<gene>
    <name evidence="2" type="ORF">EUX98_g1832</name>
</gene>
<dbReference type="Proteomes" id="UP000308730">
    <property type="component" value="Unassembled WGS sequence"/>
</dbReference>
<evidence type="ECO:0000259" key="1">
    <source>
        <dbReference type="Pfam" id="PF20236"/>
    </source>
</evidence>
<protein>
    <recommendedName>
        <fullName evidence="1">DUF6593 domain-containing protein</fullName>
    </recommendedName>
</protein>